<dbReference type="EMBL" id="JAPWTJ010000025">
    <property type="protein sequence ID" value="KAJ8984823.1"/>
    <property type="molecule type" value="Genomic_DNA"/>
</dbReference>
<feature type="region of interest" description="Disordered" evidence="1">
    <location>
        <begin position="171"/>
        <end position="194"/>
    </location>
</feature>
<feature type="region of interest" description="Disordered" evidence="1">
    <location>
        <begin position="39"/>
        <end position="152"/>
    </location>
</feature>
<feature type="compositionally biased region" description="Polar residues" evidence="1">
    <location>
        <begin position="93"/>
        <end position="107"/>
    </location>
</feature>
<protein>
    <submittedName>
        <fullName evidence="2">Uncharacterized protein</fullName>
    </submittedName>
</protein>
<feature type="compositionally biased region" description="Basic and acidic residues" evidence="1">
    <location>
        <begin position="127"/>
        <end position="136"/>
    </location>
</feature>
<gene>
    <name evidence="2" type="ORF">NQ317_013022</name>
</gene>
<keyword evidence="3" id="KW-1185">Reference proteome</keyword>
<feature type="region of interest" description="Disordered" evidence="1">
    <location>
        <begin position="254"/>
        <end position="443"/>
    </location>
</feature>
<sequence length="463" mass="52059">MMMSTFLQKSGYSKRFIESLPDLEELESKLNAYYALEKESKRSEMSDSPKRPILDSPSPTREQKARQAVAEAAASAGTQKWKMHIGPGVPGNSALQEETARTPSTPSTPQPLEKSVSVRKAMAMKEPLPKKPESPKKIKPLPPMPMPNKIPQGQVVLDKFGNFRLMTPPELKKLGEMGPLPPGRRPQNLQDDQDQTVDLQRDVVGLVPSTAGLDPRACPDLDLGATVVDHDRTTVVPGQDRAAIIPEAGHVPEVTLETVGGTGEGHNNLRGRGGGYYNNRDSRYGDRDYRGRGRPYPYNNRGGRRPRGRYQRGGYRDYRDRRYDRSHDRSRSRDRSRSFSGSRDSDDARPRRDSVEKEKVNKYADGEGESIRHEGPLSDGEDRDDYTSNDKVVDRDEFAGKWADKDEAGPSHRDVESNEDAEKSKSRREKKEDSDEKSKESKKIIDVMDTVKIDWKERDICGP</sequence>
<dbReference type="Proteomes" id="UP001162164">
    <property type="component" value="Unassembled WGS sequence"/>
</dbReference>
<evidence type="ECO:0000256" key="1">
    <source>
        <dbReference type="SAM" id="MobiDB-lite"/>
    </source>
</evidence>
<organism evidence="2 3">
    <name type="scientific">Molorchus minor</name>
    <dbReference type="NCBI Taxonomy" id="1323400"/>
    <lineage>
        <taxon>Eukaryota</taxon>
        <taxon>Metazoa</taxon>
        <taxon>Ecdysozoa</taxon>
        <taxon>Arthropoda</taxon>
        <taxon>Hexapoda</taxon>
        <taxon>Insecta</taxon>
        <taxon>Pterygota</taxon>
        <taxon>Neoptera</taxon>
        <taxon>Endopterygota</taxon>
        <taxon>Coleoptera</taxon>
        <taxon>Polyphaga</taxon>
        <taxon>Cucujiformia</taxon>
        <taxon>Chrysomeloidea</taxon>
        <taxon>Cerambycidae</taxon>
        <taxon>Lamiinae</taxon>
        <taxon>Monochamini</taxon>
        <taxon>Molorchus</taxon>
    </lineage>
</organism>
<feature type="compositionally biased region" description="Basic and acidic residues" evidence="1">
    <location>
        <begin position="314"/>
        <end position="376"/>
    </location>
</feature>
<feature type="compositionally biased region" description="Low complexity" evidence="1">
    <location>
        <begin position="254"/>
        <end position="270"/>
    </location>
</feature>
<comment type="caution">
    <text evidence="2">The sequence shown here is derived from an EMBL/GenBank/DDBJ whole genome shotgun (WGS) entry which is preliminary data.</text>
</comment>
<feature type="compositionally biased region" description="Basic and acidic residues" evidence="1">
    <location>
        <begin position="280"/>
        <end position="291"/>
    </location>
</feature>
<feature type="compositionally biased region" description="Basic and acidic residues" evidence="1">
    <location>
        <begin position="39"/>
        <end position="53"/>
    </location>
</feature>
<evidence type="ECO:0000313" key="3">
    <source>
        <dbReference type="Proteomes" id="UP001162164"/>
    </source>
</evidence>
<reference evidence="2" key="1">
    <citation type="journal article" date="2023" name="Insect Mol. Biol.">
        <title>Genome sequencing provides insights into the evolution of gene families encoding plant cell wall-degrading enzymes in longhorned beetles.</title>
        <authorList>
            <person name="Shin N.R."/>
            <person name="Okamura Y."/>
            <person name="Kirsch R."/>
            <person name="Pauchet Y."/>
        </authorList>
    </citation>
    <scope>NUCLEOTIDE SEQUENCE</scope>
    <source>
        <strain evidence="2">MMC_N1</strain>
    </source>
</reference>
<evidence type="ECO:0000313" key="2">
    <source>
        <dbReference type="EMBL" id="KAJ8984823.1"/>
    </source>
</evidence>
<name>A0ABQ9K333_9CUCU</name>
<proteinExistence type="predicted"/>
<feature type="compositionally biased region" description="Low complexity" evidence="1">
    <location>
        <begin position="66"/>
        <end position="76"/>
    </location>
</feature>
<feature type="compositionally biased region" description="Basic and acidic residues" evidence="1">
    <location>
        <begin position="385"/>
        <end position="443"/>
    </location>
</feature>
<accession>A0ABQ9K333</accession>